<proteinExistence type="predicted"/>
<evidence type="ECO:0000259" key="6">
    <source>
        <dbReference type="Pfam" id="PF04932"/>
    </source>
</evidence>
<sequence length="391" mass="43268">MVDMNVRTQVFGQGRFSGYLTLALIAFVAAFFLLPTAKMVNNLYYAALALPTFAGLWVLRDRLPPLGWPVACWALLLLWSLAVGVSDGGGQYVKHVLYVALFLVAASRLVSPGFFRSELFARGLFWVLILYVTGSAIVYWITGRYAVGERVIWLPSRMSGPIYTSMWISCCFALAMPYWITGRRWLEMGAALALALFCVSFVLQSRTGLVGLVVVMGLALLWSLRTGGRLLFSLVGLLAVVAAGVLIVWWLFPEYYTLVFGRGDTGRFDLWRIMLGEWNNCGVLTGCGVEFHTTATINNGERIQHPHNIFIAFGVYNGLPALLLFLAISLLALAKAWKFRDPWGLYLCSALACLNFDGSQLIGNPDELWVLVLLPLALLENPSQRPAIAAH</sequence>
<dbReference type="Pfam" id="PF04932">
    <property type="entry name" value="Wzy_C"/>
    <property type="match status" value="1"/>
</dbReference>
<feature type="transmembrane region" description="Helical" evidence="5">
    <location>
        <begin position="16"/>
        <end position="37"/>
    </location>
</feature>
<evidence type="ECO:0000313" key="7">
    <source>
        <dbReference type="EMBL" id="MDV3439221.1"/>
    </source>
</evidence>
<organism evidence="7 8">
    <name type="scientific">Metapseudomonas otitidis</name>
    <dbReference type="NCBI Taxonomy" id="319939"/>
    <lineage>
        <taxon>Bacteria</taxon>
        <taxon>Pseudomonadati</taxon>
        <taxon>Pseudomonadota</taxon>
        <taxon>Gammaproteobacteria</taxon>
        <taxon>Pseudomonadales</taxon>
        <taxon>Pseudomonadaceae</taxon>
        <taxon>Metapseudomonas</taxon>
    </lineage>
</organism>
<dbReference type="InterPro" id="IPR051533">
    <property type="entry name" value="WaaL-like"/>
</dbReference>
<dbReference type="PANTHER" id="PTHR37422">
    <property type="entry name" value="TEICHURONIC ACID BIOSYNTHESIS PROTEIN TUAE"/>
    <property type="match status" value="1"/>
</dbReference>
<gene>
    <name evidence="7" type="ORF">R0G64_07240</name>
</gene>
<name>A0ABU3XP13_9GAMM</name>
<feature type="domain" description="O-antigen ligase-related" evidence="6">
    <location>
        <begin position="192"/>
        <end position="326"/>
    </location>
</feature>
<feature type="transmembrane region" description="Helical" evidence="5">
    <location>
        <begin position="309"/>
        <end position="333"/>
    </location>
</feature>
<evidence type="ECO:0000256" key="3">
    <source>
        <dbReference type="ARBA" id="ARBA00022989"/>
    </source>
</evidence>
<dbReference type="InterPro" id="IPR007016">
    <property type="entry name" value="O-antigen_ligase-rel_domated"/>
</dbReference>
<feature type="transmembrane region" description="Helical" evidence="5">
    <location>
        <begin position="66"/>
        <end position="86"/>
    </location>
</feature>
<keyword evidence="8" id="KW-1185">Reference proteome</keyword>
<feature type="transmembrane region" description="Helical" evidence="5">
    <location>
        <begin position="43"/>
        <end position="59"/>
    </location>
</feature>
<dbReference type="GO" id="GO:0016874">
    <property type="term" value="F:ligase activity"/>
    <property type="evidence" value="ECO:0007669"/>
    <property type="project" value="UniProtKB-KW"/>
</dbReference>
<feature type="transmembrane region" description="Helical" evidence="5">
    <location>
        <begin position="123"/>
        <end position="142"/>
    </location>
</feature>
<evidence type="ECO:0000256" key="5">
    <source>
        <dbReference type="SAM" id="Phobius"/>
    </source>
</evidence>
<keyword evidence="4 5" id="KW-0472">Membrane</keyword>
<dbReference type="EMBL" id="JAWJUL010000020">
    <property type="protein sequence ID" value="MDV3439221.1"/>
    <property type="molecule type" value="Genomic_DNA"/>
</dbReference>
<comment type="subcellular location">
    <subcellularLocation>
        <location evidence="1">Membrane</location>
        <topology evidence="1">Multi-pass membrane protein</topology>
    </subcellularLocation>
</comment>
<evidence type="ECO:0000256" key="1">
    <source>
        <dbReference type="ARBA" id="ARBA00004141"/>
    </source>
</evidence>
<feature type="transmembrane region" description="Helical" evidence="5">
    <location>
        <begin position="231"/>
        <end position="252"/>
    </location>
</feature>
<dbReference type="Proteomes" id="UP001273935">
    <property type="component" value="Unassembled WGS sequence"/>
</dbReference>
<feature type="transmembrane region" description="Helical" evidence="5">
    <location>
        <begin position="209"/>
        <end position="224"/>
    </location>
</feature>
<dbReference type="PANTHER" id="PTHR37422:SF13">
    <property type="entry name" value="LIPOPOLYSACCHARIDE BIOSYNTHESIS PROTEIN PA4999-RELATED"/>
    <property type="match status" value="1"/>
</dbReference>
<comment type="caution">
    <text evidence="7">The sequence shown here is derived from an EMBL/GenBank/DDBJ whole genome shotgun (WGS) entry which is preliminary data.</text>
</comment>
<evidence type="ECO:0000256" key="2">
    <source>
        <dbReference type="ARBA" id="ARBA00022692"/>
    </source>
</evidence>
<keyword evidence="3 5" id="KW-1133">Transmembrane helix</keyword>
<keyword evidence="2 5" id="KW-0812">Transmembrane</keyword>
<feature type="transmembrane region" description="Helical" evidence="5">
    <location>
        <begin position="92"/>
        <end position="111"/>
    </location>
</feature>
<dbReference type="RefSeq" id="WP_309041634.1">
    <property type="nucleotide sequence ID" value="NZ_CP133395.1"/>
</dbReference>
<reference evidence="7 8" key="1">
    <citation type="submission" date="2023-10" db="EMBL/GenBank/DDBJ databases">
        <title>Pseudomonas otitidis isolated from a paediatric patient with cystic fibrosis in Chile.</title>
        <authorList>
            <person name="Amsteins-Romero L."/>
            <person name="Opazo-Capurro A."/>
            <person name="Matus-Kohler M."/>
            <person name="Gonzalez-Rocha G."/>
        </authorList>
    </citation>
    <scope>NUCLEOTIDE SEQUENCE [LARGE SCALE GENOMIC DNA]</scope>
    <source>
        <strain evidence="7 8">P-714</strain>
    </source>
</reference>
<keyword evidence="7" id="KW-0436">Ligase</keyword>
<feature type="transmembrane region" description="Helical" evidence="5">
    <location>
        <begin position="162"/>
        <end position="180"/>
    </location>
</feature>
<protein>
    <submittedName>
        <fullName evidence="7">O-antigen ligase family protein</fullName>
    </submittedName>
</protein>
<evidence type="ECO:0000256" key="4">
    <source>
        <dbReference type="ARBA" id="ARBA00023136"/>
    </source>
</evidence>
<accession>A0ABU3XP13</accession>
<evidence type="ECO:0000313" key="8">
    <source>
        <dbReference type="Proteomes" id="UP001273935"/>
    </source>
</evidence>